<evidence type="ECO:0000313" key="3">
    <source>
        <dbReference type="Proteomes" id="UP000542210"/>
    </source>
</evidence>
<dbReference type="InterPro" id="IPR011991">
    <property type="entry name" value="ArsR-like_HTH"/>
</dbReference>
<dbReference type="InterPro" id="IPR005471">
    <property type="entry name" value="Tscrpt_reg_IclR_N"/>
</dbReference>
<dbReference type="InterPro" id="IPR036390">
    <property type="entry name" value="WH_DNA-bd_sf"/>
</dbReference>
<dbReference type="Pfam" id="PF09339">
    <property type="entry name" value="HTH_IclR"/>
    <property type="match status" value="1"/>
</dbReference>
<organism evidence="2 3">
    <name type="scientific">Sphaerisporangium siamense</name>
    <dbReference type="NCBI Taxonomy" id="795645"/>
    <lineage>
        <taxon>Bacteria</taxon>
        <taxon>Bacillati</taxon>
        <taxon>Actinomycetota</taxon>
        <taxon>Actinomycetes</taxon>
        <taxon>Streptosporangiales</taxon>
        <taxon>Streptosporangiaceae</taxon>
        <taxon>Sphaerisporangium</taxon>
    </lineage>
</organism>
<dbReference type="AlphaFoldDB" id="A0A7W7D5K2"/>
<feature type="domain" description="HTH iclR-type" evidence="1">
    <location>
        <begin position="164"/>
        <end position="212"/>
    </location>
</feature>
<accession>A0A7W7D5K2</accession>
<dbReference type="RefSeq" id="WP_184878576.1">
    <property type="nucleotide sequence ID" value="NZ_BOOV01000030.1"/>
</dbReference>
<dbReference type="Proteomes" id="UP000542210">
    <property type="component" value="Unassembled WGS sequence"/>
</dbReference>
<keyword evidence="3" id="KW-1185">Reference proteome</keyword>
<evidence type="ECO:0000313" key="2">
    <source>
        <dbReference type="EMBL" id="MBB4700399.1"/>
    </source>
</evidence>
<dbReference type="GO" id="GO:0006355">
    <property type="term" value="P:regulation of DNA-templated transcription"/>
    <property type="evidence" value="ECO:0007669"/>
    <property type="project" value="InterPro"/>
</dbReference>
<dbReference type="CDD" id="cd00090">
    <property type="entry name" value="HTH_ARSR"/>
    <property type="match status" value="1"/>
</dbReference>
<dbReference type="GO" id="GO:0003677">
    <property type="term" value="F:DNA binding"/>
    <property type="evidence" value="ECO:0007669"/>
    <property type="project" value="InterPro"/>
</dbReference>
<sequence>MERREPSRDVLLEQGLQALRDLLGPTWHVERRVREGAVVSAPGNRQSGALDALVELRSDDGTYAELLTDLRSDVSPRTVEEIVLPKFALVRQVSAFTHVLVMAPWISPRTQGMLREHGVNYLDLTGNISLRVPRPAVAIYTQGRTRAPRGAAVPRAKATLAGPKAGRLVRLLVDAAPPYRAGELAEAAGLSLPYVSRLLDALEDHLLIRRDGRVITDVDWPGLLRARAETLNLLRQNRYVGMLAPNGTAQVWAALRDLQGSWPRERRLVVTGSHAARLVAPVAVGGQLMLYLPAAVPDAETLGDILGLLPVAEGADVLLLEPRDEVVFERTRVIDDLPQVALSQLVLDCLSGPGRMPAEGEAVLRHMLEHQQLWRASGIPALGKNMSP</sequence>
<dbReference type="Gene3D" id="1.10.10.10">
    <property type="entry name" value="Winged helix-like DNA-binding domain superfamily/Winged helix DNA-binding domain"/>
    <property type="match status" value="1"/>
</dbReference>
<comment type="caution">
    <text evidence="2">The sequence shown here is derived from an EMBL/GenBank/DDBJ whole genome shotgun (WGS) entry which is preliminary data.</text>
</comment>
<protein>
    <recommendedName>
        <fullName evidence="1">HTH iclR-type domain-containing protein</fullName>
    </recommendedName>
</protein>
<reference evidence="2 3" key="1">
    <citation type="submission" date="2020-08" db="EMBL/GenBank/DDBJ databases">
        <title>Sequencing the genomes of 1000 actinobacteria strains.</title>
        <authorList>
            <person name="Klenk H.-P."/>
        </authorList>
    </citation>
    <scope>NUCLEOTIDE SEQUENCE [LARGE SCALE GENOMIC DNA]</scope>
    <source>
        <strain evidence="2 3">DSM 45784</strain>
    </source>
</reference>
<dbReference type="InterPro" id="IPR036388">
    <property type="entry name" value="WH-like_DNA-bd_sf"/>
</dbReference>
<proteinExistence type="predicted"/>
<evidence type="ECO:0000259" key="1">
    <source>
        <dbReference type="Pfam" id="PF09339"/>
    </source>
</evidence>
<name>A0A7W7D5K2_9ACTN</name>
<gene>
    <name evidence="2" type="ORF">BJ982_001943</name>
</gene>
<dbReference type="SUPFAM" id="SSF46785">
    <property type="entry name" value="Winged helix' DNA-binding domain"/>
    <property type="match status" value="1"/>
</dbReference>
<dbReference type="EMBL" id="JACHND010000001">
    <property type="protein sequence ID" value="MBB4700399.1"/>
    <property type="molecule type" value="Genomic_DNA"/>
</dbReference>